<dbReference type="InterPro" id="IPR004038">
    <property type="entry name" value="Ribosomal_eL8/eL30/eS12/Gad45"/>
</dbReference>
<proteinExistence type="predicted"/>
<dbReference type="Gene3D" id="3.30.1330.30">
    <property type="match status" value="1"/>
</dbReference>
<dbReference type="GO" id="GO:0005840">
    <property type="term" value="C:ribosome"/>
    <property type="evidence" value="ECO:0007669"/>
    <property type="project" value="UniProtKB-KW"/>
</dbReference>
<organism evidence="2 3">
    <name type="scientific">Acetoanaerobium pronyense</name>
    <dbReference type="NCBI Taxonomy" id="1482736"/>
    <lineage>
        <taxon>Bacteria</taxon>
        <taxon>Bacillati</taxon>
        <taxon>Bacillota</taxon>
        <taxon>Clostridia</taxon>
        <taxon>Peptostreptococcales</taxon>
        <taxon>Filifactoraceae</taxon>
        <taxon>Acetoanaerobium</taxon>
    </lineage>
</organism>
<dbReference type="EMBL" id="JAGGLI010000046">
    <property type="protein sequence ID" value="MBP2028888.1"/>
    <property type="molecule type" value="Genomic_DNA"/>
</dbReference>
<protein>
    <submittedName>
        <fullName evidence="2">Large subunit ribosomal protein L7A</fullName>
    </submittedName>
</protein>
<feature type="domain" description="Ribosomal protein eL8/eL30/eS12/Gadd45" evidence="1">
    <location>
        <begin position="7"/>
        <end position="79"/>
    </location>
</feature>
<keyword evidence="2" id="KW-0687">Ribonucleoprotein</keyword>
<name>A0ABS4KM90_9FIRM</name>
<sequence length="80" mass="8829">MFEDLKLKKKVVGTKQTLKSLKLNNVEKVYLAKDASVNVVQPIEILANQMKVPVIYVPTKKELGEFSGIEISSAAVAILK</sequence>
<evidence type="ECO:0000313" key="2">
    <source>
        <dbReference type="EMBL" id="MBP2028888.1"/>
    </source>
</evidence>
<dbReference type="SUPFAM" id="SSF55315">
    <property type="entry name" value="L30e-like"/>
    <property type="match status" value="1"/>
</dbReference>
<dbReference type="Proteomes" id="UP001314903">
    <property type="component" value="Unassembled WGS sequence"/>
</dbReference>
<dbReference type="PRINTS" id="PR00884">
    <property type="entry name" value="RIBOSOMALHS6"/>
</dbReference>
<keyword evidence="3" id="KW-1185">Reference proteome</keyword>
<gene>
    <name evidence="2" type="ORF">J2Z35_002726</name>
</gene>
<dbReference type="Pfam" id="PF01248">
    <property type="entry name" value="Ribosomal_L7Ae"/>
    <property type="match status" value="1"/>
</dbReference>
<reference evidence="2 3" key="1">
    <citation type="submission" date="2021-03" db="EMBL/GenBank/DDBJ databases">
        <title>Genomic Encyclopedia of Type Strains, Phase IV (KMG-IV): sequencing the most valuable type-strain genomes for metagenomic binning, comparative biology and taxonomic classification.</title>
        <authorList>
            <person name="Goeker M."/>
        </authorList>
    </citation>
    <scope>NUCLEOTIDE SEQUENCE [LARGE SCALE GENOMIC DNA]</scope>
    <source>
        <strain evidence="2 3">DSM 27512</strain>
    </source>
</reference>
<accession>A0ABS4KM90</accession>
<comment type="caution">
    <text evidence="2">The sequence shown here is derived from an EMBL/GenBank/DDBJ whole genome shotgun (WGS) entry which is preliminary data.</text>
</comment>
<dbReference type="InterPro" id="IPR029064">
    <property type="entry name" value="Ribosomal_eL30-like_sf"/>
</dbReference>
<keyword evidence="2" id="KW-0689">Ribosomal protein</keyword>
<evidence type="ECO:0000313" key="3">
    <source>
        <dbReference type="Proteomes" id="UP001314903"/>
    </source>
</evidence>
<evidence type="ECO:0000259" key="1">
    <source>
        <dbReference type="Pfam" id="PF01248"/>
    </source>
</evidence>
<dbReference type="RefSeq" id="WP_209661945.1">
    <property type="nucleotide sequence ID" value="NZ_JAGGLI010000046.1"/>
</dbReference>